<name>A0ACB8C9X5_DERSI</name>
<reference evidence="1" key="1">
    <citation type="submission" date="2020-05" db="EMBL/GenBank/DDBJ databases">
        <title>Large-scale comparative analyses of tick genomes elucidate their genetic diversity and vector capacities.</title>
        <authorList>
            <person name="Jia N."/>
            <person name="Wang J."/>
            <person name="Shi W."/>
            <person name="Du L."/>
            <person name="Sun Y."/>
            <person name="Zhan W."/>
            <person name="Jiang J."/>
            <person name="Wang Q."/>
            <person name="Zhang B."/>
            <person name="Ji P."/>
            <person name="Sakyi L.B."/>
            <person name="Cui X."/>
            <person name="Yuan T."/>
            <person name="Jiang B."/>
            <person name="Yang W."/>
            <person name="Lam T.T.-Y."/>
            <person name="Chang Q."/>
            <person name="Ding S."/>
            <person name="Wang X."/>
            <person name="Zhu J."/>
            <person name="Ruan X."/>
            <person name="Zhao L."/>
            <person name="Wei J."/>
            <person name="Que T."/>
            <person name="Du C."/>
            <person name="Cheng J."/>
            <person name="Dai P."/>
            <person name="Han X."/>
            <person name="Huang E."/>
            <person name="Gao Y."/>
            <person name="Liu J."/>
            <person name="Shao H."/>
            <person name="Ye R."/>
            <person name="Li L."/>
            <person name="Wei W."/>
            <person name="Wang X."/>
            <person name="Wang C."/>
            <person name="Yang T."/>
            <person name="Huo Q."/>
            <person name="Li W."/>
            <person name="Guo W."/>
            <person name="Chen H."/>
            <person name="Zhou L."/>
            <person name="Ni X."/>
            <person name="Tian J."/>
            <person name="Zhou Y."/>
            <person name="Sheng Y."/>
            <person name="Liu T."/>
            <person name="Pan Y."/>
            <person name="Xia L."/>
            <person name="Li J."/>
            <person name="Zhao F."/>
            <person name="Cao W."/>
        </authorList>
    </citation>
    <scope>NUCLEOTIDE SEQUENCE</scope>
    <source>
        <strain evidence="1">Dsil-2018</strain>
    </source>
</reference>
<evidence type="ECO:0000313" key="1">
    <source>
        <dbReference type="EMBL" id="KAH7937674.1"/>
    </source>
</evidence>
<gene>
    <name evidence="1" type="ORF">HPB49_014401</name>
</gene>
<organism evidence="1 2">
    <name type="scientific">Dermacentor silvarum</name>
    <name type="common">Tick</name>
    <dbReference type="NCBI Taxonomy" id="543639"/>
    <lineage>
        <taxon>Eukaryota</taxon>
        <taxon>Metazoa</taxon>
        <taxon>Ecdysozoa</taxon>
        <taxon>Arthropoda</taxon>
        <taxon>Chelicerata</taxon>
        <taxon>Arachnida</taxon>
        <taxon>Acari</taxon>
        <taxon>Parasitiformes</taxon>
        <taxon>Ixodida</taxon>
        <taxon>Ixodoidea</taxon>
        <taxon>Ixodidae</taxon>
        <taxon>Rhipicephalinae</taxon>
        <taxon>Dermacentor</taxon>
    </lineage>
</organism>
<proteinExistence type="predicted"/>
<sequence length="428" mass="47321">MNSLKQQLREELRSVTDERRRLLELRDRDMRSEGDLAALLGWSGRRRAADQSWTATPEPRRSAAAGPDPWRTRRRGDKGRKPRSWHPSPYGSEDEEDTCEQRKASIKAEIAKRRQQIEENARLHAELYKLARLRQGDTGVSPELSVVSNATSTGGSVLEAIDQVLRQERRRWPATSPGPMTNDSMGLMHPPAGMLGSAGVGLMGGGGLMQCGTSAEDRSMALIASTFPDSPISSEEEDEEPPAMPLLPDMPRRRRLHHMMPQEPEPDMVGGGGSRGGARRVLLTRDPRRGGLGVRVVGGKRMSNGQLGAYVARVSRPDTLGQLSEGDRVLEWNGVPLTGKTYEQVQRIMDTHTTGDEANAVRVEPTQRMATVDSRDATSITADIATLLPWPPLDGGRRKQRSEPCAVYQVDMNINLLQSCLRLCTLHY</sequence>
<keyword evidence="2" id="KW-1185">Reference proteome</keyword>
<dbReference type="EMBL" id="CM023477">
    <property type="protein sequence ID" value="KAH7937674.1"/>
    <property type="molecule type" value="Genomic_DNA"/>
</dbReference>
<accession>A0ACB8C9X5</accession>
<comment type="caution">
    <text evidence="1">The sequence shown here is derived from an EMBL/GenBank/DDBJ whole genome shotgun (WGS) entry which is preliminary data.</text>
</comment>
<protein>
    <submittedName>
        <fullName evidence="1">Uncharacterized protein</fullName>
    </submittedName>
</protein>
<evidence type="ECO:0000313" key="2">
    <source>
        <dbReference type="Proteomes" id="UP000821865"/>
    </source>
</evidence>
<dbReference type="Proteomes" id="UP000821865">
    <property type="component" value="Chromosome 8"/>
</dbReference>